<dbReference type="InterPro" id="IPR036849">
    <property type="entry name" value="Enolase-like_C_sf"/>
</dbReference>
<comment type="cofactor">
    <cofactor evidence="9">
        <name>Mg(2+)</name>
        <dbReference type="ChEBI" id="CHEBI:18420"/>
    </cofactor>
    <text evidence="9">Binds a second Mg(2+) ion via substrate during catalysis.</text>
</comment>
<dbReference type="InterPro" id="IPR000941">
    <property type="entry name" value="Enolase"/>
</dbReference>
<dbReference type="PIRSF" id="PIRSF001400">
    <property type="entry name" value="Enolase"/>
    <property type="match status" value="1"/>
</dbReference>
<proteinExistence type="inferred from homology"/>
<dbReference type="GO" id="GO:0000287">
    <property type="term" value="F:magnesium ion binding"/>
    <property type="evidence" value="ECO:0007669"/>
    <property type="project" value="UniProtKB-UniRule"/>
</dbReference>
<keyword evidence="5 9" id="KW-0964">Secreted</keyword>
<dbReference type="SMART" id="SM01192">
    <property type="entry name" value="Enolase_C"/>
    <property type="match status" value="1"/>
</dbReference>
<dbReference type="EMBL" id="JACCFM010000001">
    <property type="protein sequence ID" value="NYJ20585.1"/>
    <property type="molecule type" value="Genomic_DNA"/>
</dbReference>
<feature type="binding site" evidence="9">
    <location>
        <position position="412"/>
    </location>
    <ligand>
        <name>(2R)-2-phosphoglycerate</name>
        <dbReference type="ChEBI" id="CHEBI:58289"/>
    </ligand>
</feature>
<dbReference type="InterPro" id="IPR020810">
    <property type="entry name" value="Enolase_C"/>
</dbReference>
<evidence type="ECO:0000256" key="1">
    <source>
        <dbReference type="ARBA" id="ARBA00005031"/>
    </source>
</evidence>
<feature type="binding site" evidence="11">
    <location>
        <position position="189"/>
    </location>
    <ligand>
        <name>substrate</name>
    </ligand>
</feature>
<reference evidence="15 16" key="1">
    <citation type="submission" date="2020-07" db="EMBL/GenBank/DDBJ databases">
        <title>Sequencing the genomes of 1000 actinobacteria strains.</title>
        <authorList>
            <person name="Klenk H.-P."/>
        </authorList>
    </citation>
    <scope>NUCLEOTIDE SEQUENCE [LARGE SCALE GENOMIC DNA]</scope>
    <source>
        <strain evidence="15 16">LI1</strain>
    </source>
</reference>
<keyword evidence="6 9" id="KW-0460">Magnesium</keyword>
<feature type="binding site" evidence="9">
    <location>
        <position position="361"/>
    </location>
    <ligand>
        <name>(2R)-2-phosphoglycerate</name>
        <dbReference type="ChEBI" id="CHEBI:58289"/>
    </ligand>
</feature>
<accession>A0A7Z0J6N6</accession>
<comment type="cofactor">
    <cofactor evidence="12">
        <name>Mg(2+)</name>
        <dbReference type="ChEBI" id="CHEBI:18420"/>
    </cofactor>
    <text evidence="12">Mg(2+) is required for catalysis and for stabilizing the dimer.</text>
</comment>
<keyword evidence="16" id="KW-1185">Reference proteome</keyword>
<evidence type="ECO:0000256" key="4">
    <source>
        <dbReference type="ARBA" id="ARBA00017068"/>
    </source>
</evidence>
<comment type="caution">
    <text evidence="15">The sequence shown here is derived from an EMBL/GenBank/DDBJ whole genome shotgun (WGS) entry which is preliminary data.</text>
</comment>
<evidence type="ECO:0000256" key="11">
    <source>
        <dbReference type="PIRSR" id="PIRSR001400-2"/>
    </source>
</evidence>
<evidence type="ECO:0000256" key="5">
    <source>
        <dbReference type="ARBA" id="ARBA00022525"/>
    </source>
</evidence>
<dbReference type="RefSeq" id="WP_218868882.1">
    <property type="nucleotide sequence ID" value="NZ_JACCFM010000001.1"/>
</dbReference>
<evidence type="ECO:0000256" key="6">
    <source>
        <dbReference type="ARBA" id="ARBA00022842"/>
    </source>
</evidence>
<evidence type="ECO:0000256" key="10">
    <source>
        <dbReference type="PIRSR" id="PIRSR001400-1"/>
    </source>
</evidence>
<dbReference type="NCBIfam" id="TIGR01060">
    <property type="entry name" value="eno"/>
    <property type="match status" value="1"/>
</dbReference>
<dbReference type="SFLD" id="SFLDS00001">
    <property type="entry name" value="Enolase"/>
    <property type="match status" value="1"/>
</dbReference>
<evidence type="ECO:0000256" key="8">
    <source>
        <dbReference type="ARBA" id="ARBA00023239"/>
    </source>
</evidence>
<feature type="binding site" evidence="11">
    <location>
        <position position="309"/>
    </location>
    <ligand>
        <name>substrate</name>
    </ligand>
</feature>
<dbReference type="Pfam" id="PF00113">
    <property type="entry name" value="Enolase_C"/>
    <property type="match status" value="1"/>
</dbReference>
<comment type="function">
    <text evidence="9">Catalyzes the reversible conversion of 2-phosphoglycerate (2-PG) into phosphoenolpyruvate (PEP). It is essential for the degradation of carbohydrates via glycolysis.</text>
</comment>
<comment type="similarity">
    <text evidence="2 9">Belongs to the enolase family.</text>
</comment>
<dbReference type="SFLD" id="SFLDG00178">
    <property type="entry name" value="enolase"/>
    <property type="match status" value="1"/>
</dbReference>
<gene>
    <name evidence="9" type="primary">eno</name>
    <name evidence="15" type="ORF">HNR05_002376</name>
</gene>
<feature type="binding site" evidence="9">
    <location>
        <position position="390"/>
    </location>
    <ligand>
        <name>(2R)-2-phosphoglycerate</name>
        <dbReference type="ChEBI" id="CHEBI:58289"/>
    </ligand>
</feature>
<comment type="subcellular location">
    <subcellularLocation>
        <location evidence="9">Cytoplasm</location>
    </subcellularLocation>
    <subcellularLocation>
        <location evidence="9">Secreted</location>
    </subcellularLocation>
    <subcellularLocation>
        <location evidence="9">Cell surface</location>
    </subcellularLocation>
    <text evidence="9">Fractions of enolase are present in both the cytoplasm and on the cell surface.</text>
</comment>
<feature type="binding site" evidence="9">
    <location>
        <position position="391"/>
    </location>
    <ligand>
        <name>(2R)-2-phosphoglycerate</name>
        <dbReference type="ChEBI" id="CHEBI:58289"/>
    </ligand>
</feature>
<evidence type="ECO:0000313" key="15">
    <source>
        <dbReference type="EMBL" id="NYJ20585.1"/>
    </source>
</evidence>
<sequence>MNAHVNHDPQRPPSDDVVTPADVIQLNISQVQARQILDSRGYPTIQVTLHLEGGGSVEAATPAGASTGAHEAVELRDGGGPFGGRGVRQAVAAAEGELATLLTGRSWPSLADLDAAMRELDGTETLSRLGGNTIVGLSMAAARGFAALDRIPLHTWIASQTHSLERLPVPHFNVLNGGAHASNDLVFQEFMIAPIGAGTFENALEWGAEIYHALAFRVKRQFGTAGLGDEGGFAPPIAQPEQALDLLIAAISDAGYTASTDQVAIALDPAANGFRADPGYELPRGAVSTDELLDYYVRLVDTYPIWSIEDGFAEDDIPGWVAQYSRLGDRIQLVGDDLYVTDPMRIAAGAADHLSNSVLIKPNQIGTVTQTFEAIRVARENGMTCMISHRSGETLDTFIADLAVGAGVGQIKSGAPARGERVGKYNRLAEIARSQAEVPYGLY</sequence>
<evidence type="ECO:0000259" key="14">
    <source>
        <dbReference type="SMART" id="SM01193"/>
    </source>
</evidence>
<evidence type="ECO:0000256" key="12">
    <source>
        <dbReference type="PIRSR" id="PIRSR001400-3"/>
    </source>
</evidence>
<dbReference type="GO" id="GO:0006096">
    <property type="term" value="P:glycolytic process"/>
    <property type="evidence" value="ECO:0007669"/>
    <property type="project" value="UniProtKB-UniRule"/>
</dbReference>
<evidence type="ECO:0000313" key="16">
    <source>
        <dbReference type="Proteomes" id="UP000537260"/>
    </source>
</evidence>
<feature type="active site" description="Proton acceptor" evidence="9 10">
    <location>
        <position position="361"/>
    </location>
</feature>
<dbReference type="InterPro" id="IPR020809">
    <property type="entry name" value="Enolase_CS"/>
</dbReference>
<dbReference type="GO" id="GO:0000015">
    <property type="term" value="C:phosphopyruvate hydratase complex"/>
    <property type="evidence" value="ECO:0007669"/>
    <property type="project" value="InterPro"/>
</dbReference>
<dbReference type="PANTHER" id="PTHR11902">
    <property type="entry name" value="ENOLASE"/>
    <property type="match status" value="1"/>
</dbReference>
<dbReference type="InterPro" id="IPR029017">
    <property type="entry name" value="Enolase-like_N"/>
</dbReference>
<comment type="pathway">
    <text evidence="1 9">Carbohydrate degradation; glycolysis; pyruvate from D-glyceraldehyde 3-phosphate: step 4/5.</text>
</comment>
<name>A0A7Z0J6N6_9MICO</name>
<feature type="binding site" evidence="9 12">
    <location>
        <position position="309"/>
    </location>
    <ligand>
        <name>Mg(2+)</name>
        <dbReference type="ChEBI" id="CHEBI:18420"/>
    </ligand>
</feature>
<dbReference type="GO" id="GO:0005576">
    <property type="term" value="C:extracellular region"/>
    <property type="evidence" value="ECO:0007669"/>
    <property type="project" value="UniProtKB-SubCell"/>
</dbReference>
<feature type="binding site" evidence="11">
    <location>
        <begin position="388"/>
        <end position="391"/>
    </location>
    <ligand>
        <name>substrate</name>
    </ligand>
</feature>
<dbReference type="SUPFAM" id="SSF51604">
    <property type="entry name" value="Enolase C-terminal domain-like"/>
    <property type="match status" value="1"/>
</dbReference>
<dbReference type="InterPro" id="IPR020811">
    <property type="entry name" value="Enolase_N"/>
</dbReference>
<dbReference type="HAMAP" id="MF_00318">
    <property type="entry name" value="Enolase"/>
    <property type="match status" value="1"/>
</dbReference>
<feature type="binding site" evidence="9 12">
    <location>
        <position position="336"/>
    </location>
    <ligand>
        <name>Mg(2+)</name>
        <dbReference type="ChEBI" id="CHEBI:18420"/>
    </ligand>
</feature>
<dbReference type="SUPFAM" id="SSF54826">
    <property type="entry name" value="Enolase N-terminal domain-like"/>
    <property type="match status" value="1"/>
</dbReference>
<feature type="binding site" evidence="11">
    <location>
        <position position="412"/>
    </location>
    <ligand>
        <name>substrate</name>
    </ligand>
</feature>
<dbReference type="PROSITE" id="PS00164">
    <property type="entry name" value="ENOLASE"/>
    <property type="match status" value="1"/>
</dbReference>
<dbReference type="GO" id="GO:0009986">
    <property type="term" value="C:cell surface"/>
    <property type="evidence" value="ECO:0007669"/>
    <property type="project" value="UniProtKB-SubCell"/>
</dbReference>
<dbReference type="PRINTS" id="PR00148">
    <property type="entry name" value="ENOLASE"/>
</dbReference>
<feature type="binding site" evidence="9">
    <location>
        <position position="188"/>
    </location>
    <ligand>
        <name>(2R)-2-phosphoglycerate</name>
        <dbReference type="ChEBI" id="CHEBI:58289"/>
    </ligand>
</feature>
<dbReference type="Proteomes" id="UP000537260">
    <property type="component" value="Unassembled WGS sequence"/>
</dbReference>
<evidence type="ECO:0000259" key="13">
    <source>
        <dbReference type="SMART" id="SM01192"/>
    </source>
</evidence>
<feature type="domain" description="Enolase C-terminal TIM barrel" evidence="13">
    <location>
        <begin position="164"/>
        <end position="441"/>
    </location>
</feature>
<feature type="active site" description="Proton donor" evidence="9 10">
    <location>
        <position position="230"/>
    </location>
</feature>
<feature type="binding site" evidence="11">
    <location>
        <position position="336"/>
    </location>
    <ligand>
        <name>substrate</name>
    </ligand>
</feature>
<dbReference type="EC" id="4.2.1.11" evidence="3 9"/>
<keyword evidence="8 9" id="KW-0456">Lyase</keyword>
<dbReference type="Pfam" id="PF03952">
    <property type="entry name" value="Enolase_N"/>
    <property type="match status" value="1"/>
</dbReference>
<keyword evidence="9 12" id="KW-0479">Metal-binding</keyword>
<dbReference type="CDD" id="cd03313">
    <property type="entry name" value="enolase"/>
    <property type="match status" value="1"/>
</dbReference>
<dbReference type="GO" id="GO:0004634">
    <property type="term" value="F:phosphopyruvate hydratase activity"/>
    <property type="evidence" value="ECO:0007669"/>
    <property type="project" value="UniProtKB-UniRule"/>
</dbReference>
<organism evidence="15 16">
    <name type="scientific">Glaciibacter psychrotolerans</name>
    <dbReference type="NCBI Taxonomy" id="670054"/>
    <lineage>
        <taxon>Bacteria</taxon>
        <taxon>Bacillati</taxon>
        <taxon>Actinomycetota</taxon>
        <taxon>Actinomycetes</taxon>
        <taxon>Micrococcales</taxon>
        <taxon>Microbacteriaceae</taxon>
        <taxon>Glaciibacter</taxon>
    </lineage>
</organism>
<feature type="binding site" evidence="9 12">
    <location>
        <position position="268"/>
    </location>
    <ligand>
        <name>Mg(2+)</name>
        <dbReference type="ChEBI" id="CHEBI:18420"/>
    </ligand>
</feature>
<protein>
    <recommendedName>
        <fullName evidence="4 9">Enolase</fullName>
        <ecNumber evidence="3 9">4.2.1.11</ecNumber>
    </recommendedName>
    <alternativeName>
        <fullName evidence="9">2-phospho-D-glycerate hydro-lyase</fullName>
    </alternativeName>
    <alternativeName>
        <fullName evidence="9">2-phosphoglycerate dehydratase</fullName>
    </alternativeName>
</protein>
<dbReference type="UniPathway" id="UPA00109">
    <property type="reaction ID" value="UER00187"/>
</dbReference>
<feature type="binding site" evidence="11">
    <location>
        <position position="180"/>
    </location>
    <ligand>
        <name>substrate</name>
    </ligand>
</feature>
<evidence type="ECO:0000256" key="3">
    <source>
        <dbReference type="ARBA" id="ARBA00012058"/>
    </source>
</evidence>
<dbReference type="Gene3D" id="3.20.20.120">
    <property type="entry name" value="Enolase-like C-terminal domain"/>
    <property type="match status" value="1"/>
</dbReference>
<evidence type="ECO:0000256" key="9">
    <source>
        <dbReference type="HAMAP-Rule" id="MF_00318"/>
    </source>
</evidence>
<evidence type="ECO:0000256" key="7">
    <source>
        <dbReference type="ARBA" id="ARBA00023152"/>
    </source>
</evidence>
<feature type="domain" description="Enolase N-terminal" evidence="14">
    <location>
        <begin position="28"/>
        <end position="157"/>
    </location>
</feature>
<keyword evidence="7 9" id="KW-0324">Glycolysis</keyword>
<dbReference type="AlphaFoldDB" id="A0A7Z0J6N6"/>
<keyword evidence="9" id="KW-0963">Cytoplasm</keyword>
<dbReference type="SFLD" id="SFLDF00002">
    <property type="entry name" value="enolase"/>
    <property type="match status" value="1"/>
</dbReference>
<dbReference type="SMART" id="SM01193">
    <property type="entry name" value="Enolase_N"/>
    <property type="match status" value="1"/>
</dbReference>
<dbReference type="PANTHER" id="PTHR11902:SF1">
    <property type="entry name" value="ENOLASE"/>
    <property type="match status" value="1"/>
</dbReference>
<dbReference type="Gene3D" id="3.30.390.10">
    <property type="entry name" value="Enolase-like, N-terminal domain"/>
    <property type="match status" value="1"/>
</dbReference>
<evidence type="ECO:0000256" key="2">
    <source>
        <dbReference type="ARBA" id="ARBA00009604"/>
    </source>
</evidence>
<comment type="catalytic activity">
    <reaction evidence="9">
        <text>(2R)-2-phosphoglycerate = phosphoenolpyruvate + H2O</text>
        <dbReference type="Rhea" id="RHEA:10164"/>
        <dbReference type="ChEBI" id="CHEBI:15377"/>
        <dbReference type="ChEBI" id="CHEBI:58289"/>
        <dbReference type="ChEBI" id="CHEBI:58702"/>
        <dbReference type="EC" id="4.2.1.11"/>
    </reaction>
</comment>